<dbReference type="PANTHER" id="PTHR36455:SF1">
    <property type="entry name" value="BLR8292 PROTEIN"/>
    <property type="match status" value="1"/>
</dbReference>
<reference evidence="1 2" key="1">
    <citation type="journal article" date="2018" name="Int. J. Syst. Evol. Microbiol.">
        <title>Paraburkholderia azotifigens sp. nov., a nitrogen-fixing bacterium isolated from paddy soil.</title>
        <authorList>
            <person name="Choi G.M."/>
            <person name="Im W.T."/>
        </authorList>
    </citation>
    <scope>NUCLEOTIDE SEQUENCE [LARGE SCALE GENOMIC DNA]</scope>
    <source>
        <strain evidence="1 2">NF 2-5-3</strain>
    </source>
</reference>
<name>A0A5C6VTQ3_9BURK</name>
<dbReference type="AlphaFoldDB" id="A0A5C6VTQ3"/>
<organism evidence="1 2">
    <name type="scientific">Paraburkholderia azotifigens</name>
    <dbReference type="NCBI Taxonomy" id="2057004"/>
    <lineage>
        <taxon>Bacteria</taxon>
        <taxon>Pseudomonadati</taxon>
        <taxon>Pseudomonadota</taxon>
        <taxon>Betaproteobacteria</taxon>
        <taxon>Burkholderiales</taxon>
        <taxon>Burkholderiaceae</taxon>
        <taxon>Paraburkholderia</taxon>
    </lineage>
</organism>
<dbReference type="NCBIfam" id="NF033819">
    <property type="entry name" value="IS66_TnpB"/>
    <property type="match status" value="1"/>
</dbReference>
<protein>
    <submittedName>
        <fullName evidence="1">IS66 family insertion sequence element accessory protein TnpB</fullName>
    </submittedName>
</protein>
<dbReference type="Proteomes" id="UP000321776">
    <property type="component" value="Unassembled WGS sequence"/>
</dbReference>
<gene>
    <name evidence="1" type="primary">tnpB</name>
    <name evidence="1" type="ORF">FRZ40_15490</name>
</gene>
<dbReference type="Pfam" id="PF05717">
    <property type="entry name" value="TnpB_IS66"/>
    <property type="match status" value="1"/>
</dbReference>
<proteinExistence type="predicted"/>
<evidence type="ECO:0000313" key="2">
    <source>
        <dbReference type="Proteomes" id="UP000321776"/>
    </source>
</evidence>
<sequence length="137" mass="16366">MYATGHGAAHSDDRRIEEPVMLRFADDLRVYLHREPVDFRCGINTLAAVVENSMRLDPLARAVYAFRNRKCNRIKLLLYERTGFWLLLRRLEEDRFVWPRRDQEVIELTTQQLHWLLDGIDIDALRRHPARHYEHAS</sequence>
<dbReference type="PANTHER" id="PTHR36455">
    <property type="match status" value="1"/>
</dbReference>
<evidence type="ECO:0000313" key="1">
    <source>
        <dbReference type="EMBL" id="TXC88872.1"/>
    </source>
</evidence>
<comment type="caution">
    <text evidence="1">The sequence shown here is derived from an EMBL/GenBank/DDBJ whole genome shotgun (WGS) entry which is preliminary data.</text>
</comment>
<accession>A0A5C6VTQ3</accession>
<dbReference type="EMBL" id="VOQS01000001">
    <property type="protein sequence ID" value="TXC88872.1"/>
    <property type="molecule type" value="Genomic_DNA"/>
</dbReference>
<dbReference type="InterPro" id="IPR008878">
    <property type="entry name" value="Transposase_IS66_Orf2"/>
</dbReference>